<dbReference type="OrthoDB" id="5419922at2759"/>
<feature type="compositionally biased region" description="Low complexity" evidence="1">
    <location>
        <begin position="654"/>
        <end position="669"/>
    </location>
</feature>
<feature type="region of interest" description="Disordered" evidence="1">
    <location>
        <begin position="881"/>
        <end position="1029"/>
    </location>
</feature>
<dbReference type="EMBL" id="PVQB02000037">
    <property type="protein sequence ID" value="KAF4344856.1"/>
    <property type="molecule type" value="Genomic_DNA"/>
</dbReference>
<organism evidence="2 3">
    <name type="scientific">Fusarium beomiforme</name>
    <dbReference type="NCBI Taxonomy" id="44412"/>
    <lineage>
        <taxon>Eukaryota</taxon>
        <taxon>Fungi</taxon>
        <taxon>Dikarya</taxon>
        <taxon>Ascomycota</taxon>
        <taxon>Pezizomycotina</taxon>
        <taxon>Sordariomycetes</taxon>
        <taxon>Hypocreomycetidae</taxon>
        <taxon>Hypocreales</taxon>
        <taxon>Nectriaceae</taxon>
        <taxon>Fusarium</taxon>
        <taxon>Fusarium burgessii species complex</taxon>
    </lineage>
</organism>
<name>A0A9P5ATS7_9HYPO</name>
<feature type="region of interest" description="Disordered" evidence="1">
    <location>
        <begin position="216"/>
        <end position="245"/>
    </location>
</feature>
<feature type="compositionally biased region" description="Polar residues" evidence="1">
    <location>
        <begin position="328"/>
        <end position="340"/>
    </location>
</feature>
<keyword evidence="3" id="KW-1185">Reference proteome</keyword>
<accession>A0A9P5ATS7</accession>
<feature type="compositionally biased region" description="Acidic residues" evidence="1">
    <location>
        <begin position="986"/>
        <end position="998"/>
    </location>
</feature>
<feature type="region of interest" description="Disordered" evidence="1">
    <location>
        <begin position="811"/>
        <end position="867"/>
    </location>
</feature>
<comment type="caution">
    <text evidence="2">The sequence shown here is derived from an EMBL/GenBank/DDBJ whole genome shotgun (WGS) entry which is preliminary data.</text>
</comment>
<feature type="compositionally biased region" description="Acidic residues" evidence="1">
    <location>
        <begin position="524"/>
        <end position="537"/>
    </location>
</feature>
<feature type="compositionally biased region" description="Polar residues" evidence="1">
    <location>
        <begin position="888"/>
        <end position="904"/>
    </location>
</feature>
<reference evidence="2" key="2">
    <citation type="submission" date="2020-02" db="EMBL/GenBank/DDBJ databases">
        <title>Identification and distribution of gene clusters putatively required for synthesis of sphingolipid metabolism inhibitors in phylogenetically diverse species of the filamentous fungus Fusarium.</title>
        <authorList>
            <person name="Kim H.-S."/>
            <person name="Busman M."/>
            <person name="Brown D.W."/>
            <person name="Divon H."/>
            <person name="Uhlig S."/>
            <person name="Proctor R.H."/>
        </authorList>
    </citation>
    <scope>NUCLEOTIDE SEQUENCE</scope>
    <source>
        <strain evidence="2">NRRL 25174</strain>
    </source>
</reference>
<feature type="region of interest" description="Disordered" evidence="1">
    <location>
        <begin position="258"/>
        <end position="295"/>
    </location>
</feature>
<feature type="region of interest" description="Disordered" evidence="1">
    <location>
        <begin position="426"/>
        <end position="590"/>
    </location>
</feature>
<feature type="region of interest" description="Disordered" evidence="1">
    <location>
        <begin position="307"/>
        <end position="342"/>
    </location>
</feature>
<feature type="compositionally biased region" description="Low complexity" evidence="1">
    <location>
        <begin position="571"/>
        <end position="588"/>
    </location>
</feature>
<feature type="compositionally biased region" description="Polar residues" evidence="1">
    <location>
        <begin position="1012"/>
        <end position="1029"/>
    </location>
</feature>
<feature type="region of interest" description="Disordered" evidence="1">
    <location>
        <begin position="613"/>
        <end position="712"/>
    </location>
</feature>
<feature type="compositionally biased region" description="Polar residues" evidence="1">
    <location>
        <begin position="970"/>
        <end position="981"/>
    </location>
</feature>
<evidence type="ECO:0000313" key="3">
    <source>
        <dbReference type="Proteomes" id="UP000730481"/>
    </source>
</evidence>
<feature type="region of interest" description="Disordered" evidence="1">
    <location>
        <begin position="357"/>
        <end position="392"/>
    </location>
</feature>
<evidence type="ECO:0000313" key="2">
    <source>
        <dbReference type="EMBL" id="KAF4344856.1"/>
    </source>
</evidence>
<feature type="compositionally biased region" description="Low complexity" evidence="1">
    <location>
        <begin position="462"/>
        <end position="477"/>
    </location>
</feature>
<feature type="compositionally biased region" description="Polar residues" evidence="1">
    <location>
        <begin position="693"/>
        <end position="704"/>
    </location>
</feature>
<reference evidence="2" key="1">
    <citation type="journal article" date="2017" name="Mycologia">
        <title>Fusarium algeriense, sp. nov., a novel toxigenic crown rot pathogen of durum wheat from Algeria is nested in the Fusarium burgessii species complex.</title>
        <authorList>
            <person name="Laraba I."/>
            <person name="Keddad A."/>
            <person name="Boureghda H."/>
            <person name="Abdallah N."/>
            <person name="Vaughan M.M."/>
            <person name="Proctor R.H."/>
            <person name="Busman M."/>
            <person name="O'Donnell K."/>
        </authorList>
    </citation>
    <scope>NUCLEOTIDE SEQUENCE</scope>
    <source>
        <strain evidence="2">NRRL 25174</strain>
    </source>
</reference>
<evidence type="ECO:0000256" key="1">
    <source>
        <dbReference type="SAM" id="MobiDB-lite"/>
    </source>
</evidence>
<dbReference type="AlphaFoldDB" id="A0A9P5ATS7"/>
<feature type="compositionally biased region" description="Basic and acidic residues" evidence="1">
    <location>
        <begin position="921"/>
        <end position="931"/>
    </location>
</feature>
<dbReference type="Proteomes" id="UP000730481">
    <property type="component" value="Unassembled WGS sequence"/>
</dbReference>
<feature type="compositionally biased region" description="Polar residues" evidence="1">
    <location>
        <begin position="852"/>
        <end position="865"/>
    </location>
</feature>
<proteinExistence type="predicted"/>
<sequence>MVAKNTDPLADELALGWGEDTIYCEATCDPEDILYEGSDDEDYDNPVSRKLRYEAAGQRFLDGQTPVLLTALLKGPFESTSTNWVNPWRSKHRTAGKARIIRTSPGKLKRSANVKRNVSIPETVQPVSDSLECHLPSPESLDHTSETETHPYLEEDELAKVREWRDAVDAEKKPKDKFWVSTPQGSVSERKRKAKGSSWLKHLANKRQRTDVMETGSIDTPIPSRNQPATSAKNAFNTSFSSVPDRLPSSAIATKRYFSASQVENPPSEAELSRDKTTLDRASAASTSPLSCLPYTPVLDSNANISSQASTAQQTPSKVPVLRRGSAPGTTGTGAQNGADNKTLRPAFETQEDESFCFKMRPRPNQGVEATSNEEASASMDEDTWSGLSSPNHEMASTIFDLQESISMEPEASLRDSGSVMEIDEIATSPLSSISSKKIAEFDISEEPQNRPDSASGPSLKDSISSISELTSISCSDSESDAMEVVPAEVPSESQKEKESEDEDMDEPVDATSSLTVNDHESSETDSVDGSSEEQEIKEDVKVEATEIVSRSATSNDRTPQTLAGRQEAGTPSKSTSSKPSNDNSTPSHAEYLLRASVKKRFIPQSSWEKLAKLTGSPSHHNLPKRRESLPSKLAPSPISVGQRTDRAKSVQLTPKTTTTPKATTPRRALSLTHPSSQNAVPTIVDAPAKQQPLEQEQSHQGSTKEAPIPFSQQTPWVANKLSQYATISLSQISTVSPMSEPKDTGSIFAATSPVEQSPWTDEMTELSTRPLNPTPIVGVKDRTGVDESRTMVVASQDDTPMQDTAVAATPIIRSTPEPQFSVKSFASFRSPSPEPGSRPRKRAVWRGSGSRMPSTQGILASATKNPWVVRSSERRVSFALLPHETKGYSSNPTTPCPSVSKGHQGSPPPDTPASELPTSEESKFHKHFDAVARGPIIRHKQRLLPLESQRTVGSPLPDAMAEAFLSADQLHQSTPPTGTAKSDRESDESQDPLDMAEDVFREMDHVFEWNLSGTEESPQKTQGQQSPW</sequence>
<feature type="region of interest" description="Disordered" evidence="1">
    <location>
        <begin position="752"/>
        <end position="785"/>
    </location>
</feature>
<feature type="compositionally biased region" description="Acidic residues" evidence="1">
    <location>
        <begin position="500"/>
        <end position="509"/>
    </location>
</feature>
<feature type="compositionally biased region" description="Polar residues" evidence="1">
    <location>
        <begin position="549"/>
        <end position="564"/>
    </location>
</feature>
<feature type="compositionally biased region" description="Polar residues" evidence="1">
    <location>
        <begin position="223"/>
        <end position="242"/>
    </location>
</feature>
<protein>
    <submittedName>
        <fullName evidence="2">Protamine p1</fullName>
    </submittedName>
</protein>
<feature type="compositionally biased region" description="Basic and acidic residues" evidence="1">
    <location>
        <begin position="999"/>
        <end position="1008"/>
    </location>
</feature>
<gene>
    <name evidence="2" type="ORF">FBEOM_1142</name>
</gene>
<feature type="compositionally biased region" description="Polar residues" evidence="1">
    <location>
        <begin position="754"/>
        <end position="772"/>
    </location>
</feature>